<dbReference type="PANTHER" id="PTHR47737:SF1">
    <property type="entry name" value="GLYCINE BETAINE_PROLINE BETAINE TRANSPORT SYSTEM PERMEASE PROTEIN PROW"/>
    <property type="match status" value="1"/>
</dbReference>
<dbReference type="CDD" id="cd13639">
    <property type="entry name" value="PBP2_OpuAC_like"/>
    <property type="match status" value="1"/>
</dbReference>
<evidence type="ECO:0000256" key="2">
    <source>
        <dbReference type="ARBA" id="ARBA00022448"/>
    </source>
</evidence>
<dbReference type="Gene3D" id="3.10.105.10">
    <property type="entry name" value="Dipeptide-binding Protein, Domain 3"/>
    <property type="match status" value="2"/>
</dbReference>
<sequence precursor="true">MKSRHIAALSIAAVGSLVLAGCSADSGSDGSAGADGEAKDLSIAVVYGWDEGIAVSVLWEAILEEKGYDVTLDYADIGPAFAGLSTGDFDVFMDSWLPNTHAAYLDQYGDDITELGVWNSEGRNTIAVNADAPIDSLEELAENADLFDNRIVGTDPGAGLTKMTEENAIPQYGLEDMDFVISSSPAMLTQLKAATDAGENIVVTLWQPHWAYDSFDLKNLDDPKGAMGGSEDMTSFSRLDFEKDSPQAAEWLSDFEIDLPTLTSLESALLVDYTGDDYDKPVAAWIEENREWVDSLTP</sequence>
<dbReference type="PROSITE" id="PS51257">
    <property type="entry name" value="PROKAR_LIPOPROTEIN"/>
    <property type="match status" value="1"/>
</dbReference>
<evidence type="ECO:0000313" key="7">
    <source>
        <dbReference type="EMBL" id="ANP74609.1"/>
    </source>
</evidence>
<evidence type="ECO:0000256" key="4">
    <source>
        <dbReference type="ARBA" id="ARBA00023136"/>
    </source>
</evidence>
<accession>A0A1B1BPP9</accession>
<evidence type="ECO:0000256" key="5">
    <source>
        <dbReference type="SAM" id="SignalP"/>
    </source>
</evidence>
<dbReference type="GO" id="GO:0015226">
    <property type="term" value="F:carnitine transmembrane transporter activity"/>
    <property type="evidence" value="ECO:0007669"/>
    <property type="project" value="TreeGrafter"/>
</dbReference>
<feature type="domain" description="ABC-type glycine betaine transport system substrate-binding" evidence="6">
    <location>
        <begin position="42"/>
        <end position="288"/>
    </location>
</feature>
<dbReference type="Gene3D" id="3.40.190.100">
    <property type="entry name" value="Glycine betaine-binding periplasmic protein, domain 2"/>
    <property type="match status" value="1"/>
</dbReference>
<dbReference type="STRING" id="670052.PA27867_3692"/>
<dbReference type="Proteomes" id="UP000092582">
    <property type="component" value="Chromosome 1"/>
</dbReference>
<feature type="signal peptide" evidence="5">
    <location>
        <begin position="1"/>
        <end position="20"/>
    </location>
</feature>
<evidence type="ECO:0000259" key="6">
    <source>
        <dbReference type="Pfam" id="PF04069"/>
    </source>
</evidence>
<keyword evidence="2" id="KW-0813">Transport</keyword>
<keyword evidence="3" id="KW-1003">Cell membrane</keyword>
<dbReference type="SUPFAM" id="SSF53850">
    <property type="entry name" value="Periplasmic binding protein-like II"/>
    <property type="match status" value="1"/>
</dbReference>
<comment type="subcellular location">
    <subcellularLocation>
        <location evidence="1">Cell membrane</location>
    </subcellularLocation>
</comment>
<feature type="chain" id="PRO_5039646875" evidence="5">
    <location>
        <begin position="21"/>
        <end position="298"/>
    </location>
</feature>
<keyword evidence="4" id="KW-0472">Membrane</keyword>
<protein>
    <submittedName>
        <fullName evidence="7">Substrate-binding region of ABC-type glycine betaine transport system</fullName>
    </submittedName>
</protein>
<dbReference type="KEGG" id="cart:PA27867_3692"/>
<evidence type="ECO:0000256" key="1">
    <source>
        <dbReference type="ARBA" id="ARBA00004236"/>
    </source>
</evidence>
<dbReference type="PATRIC" id="fig|670052.7.peg.3796"/>
<proteinExistence type="predicted"/>
<dbReference type="GO" id="GO:0043190">
    <property type="term" value="C:ATP-binding cassette (ABC) transporter complex"/>
    <property type="evidence" value="ECO:0007669"/>
    <property type="project" value="InterPro"/>
</dbReference>
<dbReference type="GO" id="GO:0031460">
    <property type="term" value="P:glycine betaine transport"/>
    <property type="evidence" value="ECO:0007669"/>
    <property type="project" value="TreeGrafter"/>
</dbReference>
<dbReference type="EMBL" id="CP016282">
    <property type="protein sequence ID" value="ANP74609.1"/>
    <property type="molecule type" value="Genomic_DNA"/>
</dbReference>
<dbReference type="Pfam" id="PF04069">
    <property type="entry name" value="OpuAC"/>
    <property type="match status" value="1"/>
</dbReference>
<evidence type="ECO:0000313" key="8">
    <source>
        <dbReference type="Proteomes" id="UP000092582"/>
    </source>
</evidence>
<dbReference type="RefSeq" id="WP_084021309.1">
    <property type="nucleotide sequence ID" value="NZ_CP016282.1"/>
</dbReference>
<dbReference type="PANTHER" id="PTHR47737">
    <property type="entry name" value="GLYCINE BETAINE/PROLINE BETAINE TRANSPORT SYSTEM PERMEASE PROTEIN PROW"/>
    <property type="match status" value="1"/>
</dbReference>
<dbReference type="InterPro" id="IPR007210">
    <property type="entry name" value="ABC_Gly_betaine_transp_sub-bd"/>
</dbReference>
<organism evidence="7 8">
    <name type="scientific">Cryobacterium arcticum</name>
    <dbReference type="NCBI Taxonomy" id="670052"/>
    <lineage>
        <taxon>Bacteria</taxon>
        <taxon>Bacillati</taxon>
        <taxon>Actinomycetota</taxon>
        <taxon>Actinomycetes</taxon>
        <taxon>Micrococcales</taxon>
        <taxon>Microbacteriaceae</taxon>
        <taxon>Cryobacterium</taxon>
    </lineage>
</organism>
<keyword evidence="5" id="KW-0732">Signal</keyword>
<reference evidence="7 8" key="1">
    <citation type="submission" date="2016-06" db="EMBL/GenBank/DDBJ databases">
        <title>Genome sequencing of Cryobacterium arcticum PAMC 27867.</title>
        <authorList>
            <person name="Lee J."/>
            <person name="Kim O.-S."/>
        </authorList>
    </citation>
    <scope>NUCLEOTIDE SEQUENCE [LARGE SCALE GENOMIC DNA]</scope>
    <source>
        <strain evidence="7 8">PAMC 27867</strain>
    </source>
</reference>
<name>A0A1B1BPP9_9MICO</name>
<dbReference type="OrthoDB" id="9787902at2"/>
<gene>
    <name evidence="7" type="ORF">PA27867_3692</name>
</gene>
<dbReference type="AlphaFoldDB" id="A0A1B1BPP9"/>
<keyword evidence="8" id="KW-1185">Reference proteome</keyword>
<dbReference type="GO" id="GO:0015871">
    <property type="term" value="P:choline transport"/>
    <property type="evidence" value="ECO:0007669"/>
    <property type="project" value="TreeGrafter"/>
</dbReference>
<dbReference type="GO" id="GO:0005275">
    <property type="term" value="F:amine transmembrane transporter activity"/>
    <property type="evidence" value="ECO:0007669"/>
    <property type="project" value="TreeGrafter"/>
</dbReference>
<evidence type="ECO:0000256" key="3">
    <source>
        <dbReference type="ARBA" id="ARBA00022475"/>
    </source>
</evidence>